<dbReference type="Proteomes" id="UP000019149">
    <property type="component" value="Unassembled WGS sequence"/>
</dbReference>
<dbReference type="GeneID" id="36339420"/>
<organism evidence="1 2">
    <name type="scientific">Echinococcus granulosus</name>
    <name type="common">Hydatid tapeworm</name>
    <dbReference type="NCBI Taxonomy" id="6210"/>
    <lineage>
        <taxon>Eukaryota</taxon>
        <taxon>Metazoa</taxon>
        <taxon>Spiralia</taxon>
        <taxon>Lophotrochozoa</taxon>
        <taxon>Platyhelminthes</taxon>
        <taxon>Cestoda</taxon>
        <taxon>Eucestoda</taxon>
        <taxon>Cyclophyllidea</taxon>
        <taxon>Taeniidae</taxon>
        <taxon>Echinococcus</taxon>
        <taxon>Echinococcus granulosus group</taxon>
    </lineage>
</organism>
<gene>
    <name evidence="1" type="ORF">EGR_03705</name>
</gene>
<dbReference type="RefSeq" id="XP_024352611.1">
    <property type="nucleotide sequence ID" value="XM_024492954.1"/>
</dbReference>
<evidence type="ECO:0000313" key="2">
    <source>
        <dbReference type="Proteomes" id="UP000019149"/>
    </source>
</evidence>
<dbReference type="AlphaFoldDB" id="W6UIT1"/>
<evidence type="ECO:0000313" key="1">
    <source>
        <dbReference type="EMBL" id="EUB61415.1"/>
    </source>
</evidence>
<reference evidence="1 2" key="1">
    <citation type="journal article" date="2013" name="Nat. Genet.">
        <title>The genome of the hydatid tapeworm Echinococcus granulosus.</title>
        <authorList>
            <person name="Zheng H."/>
            <person name="Zhang W."/>
            <person name="Zhang L."/>
            <person name="Zhang Z."/>
            <person name="Li J."/>
            <person name="Lu G."/>
            <person name="Zhu Y."/>
            <person name="Wang Y."/>
            <person name="Huang Y."/>
            <person name="Liu J."/>
            <person name="Kang H."/>
            <person name="Chen J."/>
            <person name="Wang L."/>
            <person name="Chen A."/>
            <person name="Yu S."/>
            <person name="Gao Z."/>
            <person name="Jin L."/>
            <person name="Gu W."/>
            <person name="Wang Z."/>
            <person name="Zhao L."/>
            <person name="Shi B."/>
            <person name="Wen H."/>
            <person name="Lin R."/>
            <person name="Jones M.K."/>
            <person name="Brejova B."/>
            <person name="Vinar T."/>
            <person name="Zhao G."/>
            <person name="McManus D.P."/>
            <person name="Chen Z."/>
            <person name="Zhou Y."/>
            <person name="Wang S."/>
        </authorList>
    </citation>
    <scope>NUCLEOTIDE SEQUENCE [LARGE SCALE GENOMIC DNA]</scope>
</reference>
<proteinExistence type="predicted"/>
<dbReference type="EMBL" id="APAU02000020">
    <property type="protein sequence ID" value="EUB61415.1"/>
    <property type="molecule type" value="Genomic_DNA"/>
</dbReference>
<dbReference type="CTD" id="36339420"/>
<keyword evidence="2" id="KW-1185">Reference proteome</keyword>
<comment type="caution">
    <text evidence="1">The sequence shown here is derived from an EMBL/GenBank/DDBJ whole genome shotgun (WGS) entry which is preliminary data.</text>
</comment>
<dbReference type="KEGG" id="egl:EGR_03705"/>
<accession>W6UIT1</accession>
<sequence length="43" mass="4736">MGSVDVRSDPTLQLTTKSGRALRGAHFSRFIMTAIVKPRFADT</sequence>
<protein>
    <submittedName>
        <fullName evidence="1">Uncharacterized protein</fullName>
    </submittedName>
</protein>
<name>W6UIT1_ECHGR</name>